<organism evidence="2 3">
    <name type="scientific">Eragrostis curvula</name>
    <name type="common">weeping love grass</name>
    <dbReference type="NCBI Taxonomy" id="38414"/>
    <lineage>
        <taxon>Eukaryota</taxon>
        <taxon>Viridiplantae</taxon>
        <taxon>Streptophyta</taxon>
        <taxon>Embryophyta</taxon>
        <taxon>Tracheophyta</taxon>
        <taxon>Spermatophyta</taxon>
        <taxon>Magnoliopsida</taxon>
        <taxon>Liliopsida</taxon>
        <taxon>Poales</taxon>
        <taxon>Poaceae</taxon>
        <taxon>PACMAD clade</taxon>
        <taxon>Chloridoideae</taxon>
        <taxon>Eragrostideae</taxon>
        <taxon>Eragrostidinae</taxon>
        <taxon>Eragrostis</taxon>
    </lineage>
</organism>
<keyword evidence="1" id="KW-1133">Transmembrane helix</keyword>
<reference evidence="2 3" key="1">
    <citation type="journal article" date="2019" name="Sci. Rep.">
        <title>A high-quality genome of Eragrostis curvula grass provides insights into Poaceae evolution and supports new strategies to enhance forage quality.</title>
        <authorList>
            <person name="Carballo J."/>
            <person name="Santos B.A.C.M."/>
            <person name="Zappacosta D."/>
            <person name="Garbus I."/>
            <person name="Selva J.P."/>
            <person name="Gallo C.A."/>
            <person name="Diaz A."/>
            <person name="Albertini E."/>
            <person name="Caccamo M."/>
            <person name="Echenique V."/>
        </authorList>
    </citation>
    <scope>NUCLEOTIDE SEQUENCE [LARGE SCALE GENOMIC DNA]</scope>
    <source>
        <strain evidence="3">cv. Victoria</strain>
        <tissue evidence="2">Leaf</tissue>
    </source>
</reference>
<feature type="transmembrane region" description="Helical" evidence="1">
    <location>
        <begin position="64"/>
        <end position="83"/>
    </location>
</feature>
<gene>
    <name evidence="2" type="ORF">EJB05_41928</name>
</gene>
<feature type="non-terminal residue" evidence="2">
    <location>
        <position position="1"/>
    </location>
</feature>
<dbReference type="EMBL" id="RWGY01000039">
    <property type="protein sequence ID" value="TVU08522.1"/>
    <property type="molecule type" value="Genomic_DNA"/>
</dbReference>
<proteinExistence type="predicted"/>
<keyword evidence="1" id="KW-0812">Transmembrane</keyword>
<evidence type="ECO:0000313" key="3">
    <source>
        <dbReference type="Proteomes" id="UP000324897"/>
    </source>
</evidence>
<name>A0A5J9TB34_9POAL</name>
<evidence type="ECO:0000313" key="2">
    <source>
        <dbReference type="EMBL" id="TVU08522.1"/>
    </source>
</evidence>
<accession>A0A5J9TB34</accession>
<comment type="caution">
    <text evidence="2">The sequence shown here is derived from an EMBL/GenBank/DDBJ whole genome shotgun (WGS) entry which is preliminary data.</text>
</comment>
<feature type="transmembrane region" description="Helical" evidence="1">
    <location>
        <begin position="38"/>
        <end position="58"/>
    </location>
</feature>
<dbReference type="AlphaFoldDB" id="A0A5J9TB34"/>
<keyword evidence="3" id="KW-1185">Reference proteome</keyword>
<dbReference type="Gramene" id="TVU08522">
    <property type="protein sequence ID" value="TVU08522"/>
    <property type="gene ID" value="EJB05_41928"/>
</dbReference>
<protein>
    <submittedName>
        <fullName evidence="2">Uncharacterized protein</fullName>
    </submittedName>
</protein>
<sequence>MAAMHEILDGPAGGGGGGGGGALGVLQLLDLGDRRLEAAAFLLLWGCSIVIYGTVVNTSANPEYIFLGFFLFTIGAALALLTLGGGGRAAARVEGFLRDFF</sequence>
<dbReference type="Proteomes" id="UP000324897">
    <property type="component" value="Chromosome 3"/>
</dbReference>
<evidence type="ECO:0000256" key="1">
    <source>
        <dbReference type="SAM" id="Phobius"/>
    </source>
</evidence>
<keyword evidence="1" id="KW-0472">Membrane</keyword>